<accession>W2RZA9</accession>
<dbReference type="SUPFAM" id="SSF51004">
    <property type="entry name" value="C-terminal (heme d1) domain of cytochrome cd1-nitrite reductase"/>
    <property type="match status" value="1"/>
</dbReference>
<name>W2RZA9_CYPE1</name>
<gene>
    <name evidence="3" type="ORF">HMPREF1541_02942</name>
</gene>
<dbReference type="eggNOG" id="ENOG502S3WY">
    <property type="taxonomic scope" value="Eukaryota"/>
</dbReference>
<dbReference type="Gene3D" id="2.130.10.10">
    <property type="entry name" value="YVTN repeat-like/Quinoprotein amine dehydrogenase"/>
    <property type="match status" value="1"/>
</dbReference>
<dbReference type="GO" id="GO:0017057">
    <property type="term" value="F:6-phosphogluconolactonase activity"/>
    <property type="evidence" value="ECO:0007669"/>
    <property type="project" value="TreeGrafter"/>
</dbReference>
<dbReference type="InterPro" id="IPR015943">
    <property type="entry name" value="WD40/YVTN_repeat-like_dom_sf"/>
</dbReference>
<dbReference type="InterPro" id="IPR011048">
    <property type="entry name" value="Haem_d1_sf"/>
</dbReference>
<dbReference type="EMBL" id="KB822719">
    <property type="protein sequence ID" value="ETN41009.1"/>
    <property type="molecule type" value="Genomic_DNA"/>
</dbReference>
<comment type="similarity">
    <text evidence="1">Belongs to the cycloisomerase 2 family.</text>
</comment>
<evidence type="ECO:0000313" key="4">
    <source>
        <dbReference type="Proteomes" id="UP000030752"/>
    </source>
</evidence>
<dbReference type="PROSITE" id="PS51257">
    <property type="entry name" value="PROKAR_LIPOPROTEIN"/>
    <property type="match status" value="1"/>
</dbReference>
<keyword evidence="2" id="KW-0732">Signal</keyword>
<dbReference type="Pfam" id="PF10282">
    <property type="entry name" value="Lactonase"/>
    <property type="match status" value="1"/>
</dbReference>
<dbReference type="InParanoid" id="W2RZA9"/>
<sequence length="414" mass="43856">MKLSTTAVLSLAASCTLYAGAFGQDSTSLFVAGYDGFVRTVRLDHKECKHSLSEINKTDGCGPNPNWLSLDYANQRLWCLNEGWNTPNGTVSTFDVEESGRLIAYQQRNTSASPVQSKFFDGGRKLAVAQFGGPKDSGIRGGLTIHDVAANGSLHSGVTNITFDALQTPGPANNQAVPRGHGVILDPTGKNLVVTDYGADKIRVFSITSNGTVTKGAEMEAPAGSAPRHAVFYTTVGGEDASSTAPVYLFVLAENANTISTYNITYTSNPDLLHLSPPTRVIDTFGGNVTKELNGTAKAGEIHISPDNNFVIVSNRLDSFTMESDSLSTYKINADGSLTFIQRVAAGGISPRHFKLNKAGDKVVVSHGVTSNIAVLKRDVTTGMIGAPLASLTFNTSAPGTSENLGIPMAIWYE</sequence>
<dbReference type="GeneID" id="19970281"/>
<dbReference type="HOGENOM" id="CLU_038716_0_1_1"/>
<dbReference type="OrthoDB" id="9972196at2759"/>
<feature type="signal peptide" evidence="2">
    <location>
        <begin position="1"/>
        <end position="23"/>
    </location>
</feature>
<dbReference type="PANTHER" id="PTHR30344:SF1">
    <property type="entry name" value="6-PHOSPHOGLUCONOLACTONASE"/>
    <property type="match status" value="1"/>
</dbReference>
<evidence type="ECO:0000256" key="2">
    <source>
        <dbReference type="SAM" id="SignalP"/>
    </source>
</evidence>
<dbReference type="STRING" id="1220924.W2RZA9"/>
<dbReference type="VEuPathDB" id="FungiDB:HMPREF1541_02942"/>
<dbReference type="AlphaFoldDB" id="W2RZA9"/>
<evidence type="ECO:0008006" key="5">
    <source>
        <dbReference type="Google" id="ProtNLM"/>
    </source>
</evidence>
<dbReference type="InterPro" id="IPR019405">
    <property type="entry name" value="Lactonase_7-beta_prop"/>
</dbReference>
<dbReference type="InterPro" id="IPR050282">
    <property type="entry name" value="Cycloisomerase_2"/>
</dbReference>
<keyword evidence="4" id="KW-1185">Reference proteome</keyword>
<feature type="chain" id="PRO_5004824693" description="6-phosphogluconolactonase" evidence="2">
    <location>
        <begin position="24"/>
        <end position="414"/>
    </location>
</feature>
<evidence type="ECO:0000256" key="1">
    <source>
        <dbReference type="ARBA" id="ARBA00005564"/>
    </source>
</evidence>
<protein>
    <recommendedName>
        <fullName evidence="5">6-phosphogluconolactonase</fullName>
    </recommendedName>
</protein>
<proteinExistence type="inferred from homology"/>
<dbReference type="RefSeq" id="XP_008715518.1">
    <property type="nucleotide sequence ID" value="XM_008717296.1"/>
</dbReference>
<dbReference type="Proteomes" id="UP000030752">
    <property type="component" value="Unassembled WGS sequence"/>
</dbReference>
<dbReference type="PANTHER" id="PTHR30344">
    <property type="entry name" value="6-PHOSPHOGLUCONOLACTONASE-RELATED"/>
    <property type="match status" value="1"/>
</dbReference>
<evidence type="ECO:0000313" key="3">
    <source>
        <dbReference type="EMBL" id="ETN41009.1"/>
    </source>
</evidence>
<reference evidence="3 4" key="1">
    <citation type="submission" date="2013-03" db="EMBL/GenBank/DDBJ databases">
        <title>The Genome Sequence of Phialophora europaea CBS 101466.</title>
        <authorList>
            <consortium name="The Broad Institute Genomics Platform"/>
            <person name="Cuomo C."/>
            <person name="de Hoog S."/>
            <person name="Gorbushina A."/>
            <person name="Walker B."/>
            <person name="Young S.K."/>
            <person name="Zeng Q."/>
            <person name="Gargeya S."/>
            <person name="Fitzgerald M."/>
            <person name="Haas B."/>
            <person name="Abouelleil A."/>
            <person name="Allen A.W."/>
            <person name="Alvarado L."/>
            <person name="Arachchi H.M."/>
            <person name="Berlin A.M."/>
            <person name="Chapman S.B."/>
            <person name="Gainer-Dewar J."/>
            <person name="Goldberg J."/>
            <person name="Griggs A."/>
            <person name="Gujja S."/>
            <person name="Hansen M."/>
            <person name="Howarth C."/>
            <person name="Imamovic A."/>
            <person name="Ireland A."/>
            <person name="Larimer J."/>
            <person name="McCowan C."/>
            <person name="Murphy C."/>
            <person name="Pearson M."/>
            <person name="Poon T.W."/>
            <person name="Priest M."/>
            <person name="Roberts A."/>
            <person name="Saif S."/>
            <person name="Shea T."/>
            <person name="Sisk P."/>
            <person name="Sykes S."/>
            <person name="Wortman J."/>
            <person name="Nusbaum C."/>
            <person name="Birren B."/>
        </authorList>
    </citation>
    <scope>NUCLEOTIDE SEQUENCE [LARGE SCALE GENOMIC DNA]</scope>
    <source>
        <strain evidence="3 4">CBS 101466</strain>
    </source>
</reference>
<organism evidence="3 4">
    <name type="scientific">Cyphellophora europaea (strain CBS 101466)</name>
    <name type="common">Phialophora europaea</name>
    <dbReference type="NCBI Taxonomy" id="1220924"/>
    <lineage>
        <taxon>Eukaryota</taxon>
        <taxon>Fungi</taxon>
        <taxon>Dikarya</taxon>
        <taxon>Ascomycota</taxon>
        <taxon>Pezizomycotina</taxon>
        <taxon>Eurotiomycetes</taxon>
        <taxon>Chaetothyriomycetidae</taxon>
        <taxon>Chaetothyriales</taxon>
        <taxon>Cyphellophoraceae</taxon>
        <taxon>Cyphellophora</taxon>
    </lineage>
</organism>